<dbReference type="SUPFAM" id="SSF90123">
    <property type="entry name" value="ABC transporter transmembrane region"/>
    <property type="match status" value="1"/>
</dbReference>
<dbReference type="GO" id="GO:0005524">
    <property type="term" value="F:ATP binding"/>
    <property type="evidence" value="ECO:0007669"/>
    <property type="project" value="UniProtKB-KW"/>
</dbReference>
<comment type="subcellular location">
    <subcellularLocation>
        <location evidence="1">Cell membrane</location>
        <topology evidence="1">Multi-pass membrane protein</topology>
    </subcellularLocation>
</comment>
<evidence type="ECO:0000256" key="3">
    <source>
        <dbReference type="ARBA" id="ARBA00022741"/>
    </source>
</evidence>
<name>A0A9D1MV64_9FIRM</name>
<evidence type="ECO:0000259" key="8">
    <source>
        <dbReference type="PROSITE" id="PS50893"/>
    </source>
</evidence>
<keyword evidence="4 10" id="KW-0067">ATP-binding</keyword>
<evidence type="ECO:0000256" key="7">
    <source>
        <dbReference type="SAM" id="Phobius"/>
    </source>
</evidence>
<dbReference type="InterPro" id="IPR011527">
    <property type="entry name" value="ABC1_TM_dom"/>
</dbReference>
<dbReference type="PANTHER" id="PTHR43394">
    <property type="entry name" value="ATP-DEPENDENT PERMEASE MDL1, MITOCHONDRIAL"/>
    <property type="match status" value="1"/>
</dbReference>
<dbReference type="InterPro" id="IPR036640">
    <property type="entry name" value="ABC1_TM_sf"/>
</dbReference>
<dbReference type="InterPro" id="IPR017871">
    <property type="entry name" value="ABC_transporter-like_CS"/>
</dbReference>
<evidence type="ECO:0000259" key="9">
    <source>
        <dbReference type="PROSITE" id="PS50929"/>
    </source>
</evidence>
<dbReference type="InterPro" id="IPR003439">
    <property type="entry name" value="ABC_transporter-like_ATP-bd"/>
</dbReference>
<dbReference type="PROSITE" id="PS50893">
    <property type="entry name" value="ABC_TRANSPORTER_2"/>
    <property type="match status" value="1"/>
</dbReference>
<dbReference type="Pfam" id="PF00664">
    <property type="entry name" value="ABC_membrane"/>
    <property type="match status" value="1"/>
</dbReference>
<dbReference type="GO" id="GO:0005886">
    <property type="term" value="C:plasma membrane"/>
    <property type="evidence" value="ECO:0007669"/>
    <property type="project" value="UniProtKB-SubCell"/>
</dbReference>
<accession>A0A9D1MV64</accession>
<sequence length="543" mass="58355">MARLIGLVKPLAGFMVLAVFLGVTGFLCAISITVVGALGLLDAAGFSGGIAVGAAFAIVAVCAVLRGLLHYGEQACNHYIAFKLLALIRDKIFRAMRRLAPAKLEGRDKGNLISIITSDIELLEVFYAHTISPICIAVITCAVMLVFFAHYHVLFMLIALLAYVVVGVVVPLTASHFSRDAGMTYRSRAGALSSYLLDSMRGLVETIRFGKTKERLQEMEKRTDELNALQSSMKKTEGHTGAAADSVILAFSFAMLFSGIVLYNQGTVGFDAVLASTVGMMSSFGPVAALSGLAGNLTHTLASGERVLDILDETPAVCENTDGAEVQFGGMACSGVDFAYNEEQILRGFDMQVPEKGVLGIQGPSGSGKSTVLRLLMRFWDVQGGRVSMSCKNVKEIKTASLRSNQSFVTQETQLFHTSIEENIKIAKAHATHAEVVEAAKKASVHDFIMTLPDGYDTNVGELGDLLSGGERQRIGLARAFLSDAPMILLDEPTSNLDSLNEGRILKSLDRVKKDKSILLVSHRASTMRIAEKVYSVDNGRLS</sequence>
<dbReference type="SMART" id="SM00382">
    <property type="entry name" value="AAA"/>
    <property type="match status" value="1"/>
</dbReference>
<feature type="transmembrane region" description="Helical" evidence="7">
    <location>
        <begin position="44"/>
        <end position="65"/>
    </location>
</feature>
<evidence type="ECO:0000256" key="4">
    <source>
        <dbReference type="ARBA" id="ARBA00022840"/>
    </source>
</evidence>
<keyword evidence="6 7" id="KW-0472">Membrane</keyword>
<reference evidence="10" key="2">
    <citation type="journal article" date="2021" name="PeerJ">
        <title>Extensive microbial diversity within the chicken gut microbiome revealed by metagenomics and culture.</title>
        <authorList>
            <person name="Gilroy R."/>
            <person name="Ravi A."/>
            <person name="Getino M."/>
            <person name="Pursley I."/>
            <person name="Horton D.L."/>
            <person name="Alikhan N.F."/>
            <person name="Baker D."/>
            <person name="Gharbi K."/>
            <person name="Hall N."/>
            <person name="Watson M."/>
            <person name="Adriaenssens E.M."/>
            <person name="Foster-Nyarko E."/>
            <person name="Jarju S."/>
            <person name="Secka A."/>
            <person name="Antonio M."/>
            <person name="Oren A."/>
            <person name="Chaudhuri R.R."/>
            <person name="La Ragione R."/>
            <person name="Hildebrand F."/>
            <person name="Pallen M.J."/>
        </authorList>
    </citation>
    <scope>NUCLEOTIDE SEQUENCE</scope>
    <source>
        <strain evidence="10">CHK176-6737</strain>
    </source>
</reference>
<evidence type="ECO:0000256" key="2">
    <source>
        <dbReference type="ARBA" id="ARBA00022692"/>
    </source>
</evidence>
<feature type="domain" description="ABC transporter" evidence="8">
    <location>
        <begin position="331"/>
        <end position="543"/>
    </location>
</feature>
<dbReference type="SUPFAM" id="SSF52540">
    <property type="entry name" value="P-loop containing nucleoside triphosphate hydrolases"/>
    <property type="match status" value="1"/>
</dbReference>
<feature type="transmembrane region" description="Helical" evidence="7">
    <location>
        <begin position="242"/>
        <end position="263"/>
    </location>
</feature>
<dbReference type="GO" id="GO:0016887">
    <property type="term" value="F:ATP hydrolysis activity"/>
    <property type="evidence" value="ECO:0007669"/>
    <property type="project" value="InterPro"/>
</dbReference>
<proteinExistence type="predicted"/>
<evidence type="ECO:0000256" key="6">
    <source>
        <dbReference type="ARBA" id="ARBA00023136"/>
    </source>
</evidence>
<keyword evidence="2 7" id="KW-0812">Transmembrane</keyword>
<reference evidence="10" key="1">
    <citation type="submission" date="2020-10" db="EMBL/GenBank/DDBJ databases">
        <authorList>
            <person name="Gilroy R."/>
        </authorList>
    </citation>
    <scope>NUCLEOTIDE SEQUENCE</scope>
    <source>
        <strain evidence="10">CHK176-6737</strain>
    </source>
</reference>
<dbReference type="Proteomes" id="UP000824125">
    <property type="component" value="Unassembled WGS sequence"/>
</dbReference>
<keyword evidence="5 7" id="KW-1133">Transmembrane helix</keyword>
<evidence type="ECO:0000256" key="5">
    <source>
        <dbReference type="ARBA" id="ARBA00022989"/>
    </source>
</evidence>
<dbReference type="InterPro" id="IPR039421">
    <property type="entry name" value="Type_1_exporter"/>
</dbReference>
<dbReference type="InterPro" id="IPR027417">
    <property type="entry name" value="P-loop_NTPase"/>
</dbReference>
<dbReference type="EMBL" id="DVNM01000032">
    <property type="protein sequence ID" value="HIU69480.1"/>
    <property type="molecule type" value="Genomic_DNA"/>
</dbReference>
<dbReference type="AlphaFoldDB" id="A0A9D1MV64"/>
<feature type="transmembrane region" description="Helical" evidence="7">
    <location>
        <begin position="12"/>
        <end position="38"/>
    </location>
</feature>
<gene>
    <name evidence="10" type="ORF">IAD23_05925</name>
</gene>
<comment type="caution">
    <text evidence="10">The sequence shown here is derived from an EMBL/GenBank/DDBJ whole genome shotgun (WGS) entry which is preliminary data.</text>
</comment>
<dbReference type="Pfam" id="PF00005">
    <property type="entry name" value="ABC_tran"/>
    <property type="match status" value="1"/>
</dbReference>
<feature type="transmembrane region" description="Helical" evidence="7">
    <location>
        <begin position="154"/>
        <end position="178"/>
    </location>
</feature>
<dbReference type="Gene3D" id="3.40.50.300">
    <property type="entry name" value="P-loop containing nucleotide triphosphate hydrolases"/>
    <property type="match status" value="1"/>
</dbReference>
<dbReference type="PROSITE" id="PS00211">
    <property type="entry name" value="ABC_TRANSPORTER_1"/>
    <property type="match status" value="1"/>
</dbReference>
<dbReference type="PROSITE" id="PS50929">
    <property type="entry name" value="ABC_TM1F"/>
    <property type="match status" value="1"/>
</dbReference>
<protein>
    <submittedName>
        <fullName evidence="10">ABC transporter ATP-binding protein</fullName>
    </submittedName>
</protein>
<evidence type="ECO:0000256" key="1">
    <source>
        <dbReference type="ARBA" id="ARBA00004651"/>
    </source>
</evidence>
<dbReference type="GO" id="GO:0015421">
    <property type="term" value="F:ABC-type oligopeptide transporter activity"/>
    <property type="evidence" value="ECO:0007669"/>
    <property type="project" value="TreeGrafter"/>
</dbReference>
<dbReference type="Gene3D" id="1.20.1560.10">
    <property type="entry name" value="ABC transporter type 1, transmembrane domain"/>
    <property type="match status" value="1"/>
</dbReference>
<keyword evidence="3" id="KW-0547">Nucleotide-binding</keyword>
<dbReference type="InterPro" id="IPR003593">
    <property type="entry name" value="AAA+_ATPase"/>
</dbReference>
<organism evidence="10 11">
    <name type="scientific">Candidatus Scybalenecus merdavium</name>
    <dbReference type="NCBI Taxonomy" id="2840939"/>
    <lineage>
        <taxon>Bacteria</taxon>
        <taxon>Bacillati</taxon>
        <taxon>Bacillota</taxon>
        <taxon>Clostridia</taxon>
        <taxon>Eubacteriales</taxon>
        <taxon>Oscillospiraceae</taxon>
        <taxon>Oscillospiraceae incertae sedis</taxon>
        <taxon>Candidatus Scybalenecus</taxon>
    </lineage>
</organism>
<feature type="transmembrane region" description="Helical" evidence="7">
    <location>
        <begin position="125"/>
        <end position="148"/>
    </location>
</feature>
<dbReference type="PANTHER" id="PTHR43394:SF1">
    <property type="entry name" value="ATP-BINDING CASSETTE SUB-FAMILY B MEMBER 10, MITOCHONDRIAL"/>
    <property type="match status" value="1"/>
</dbReference>
<evidence type="ECO:0000313" key="11">
    <source>
        <dbReference type="Proteomes" id="UP000824125"/>
    </source>
</evidence>
<evidence type="ECO:0000313" key="10">
    <source>
        <dbReference type="EMBL" id="HIU69480.1"/>
    </source>
</evidence>
<feature type="domain" description="ABC transmembrane type-1" evidence="9">
    <location>
        <begin position="16"/>
        <end position="299"/>
    </location>
</feature>